<dbReference type="AlphaFoldDB" id="A0A1J0RBA9"/>
<accession>A0A1J0RBA9</accession>
<dbReference type="GO" id="GO:0042783">
    <property type="term" value="P:symbiont-mediated evasion of host immune response"/>
    <property type="evidence" value="ECO:0007669"/>
    <property type="project" value="InterPro"/>
</dbReference>
<keyword evidence="3" id="KW-1003">Cell membrane</keyword>
<sequence>MISVEVNRDGEYTGADTALIAYYAAKADDATTQIATAEIAEQANAIAAAARLDGRIVEFVNMAAKIAASATKSCLATGDDNEFRQSATEFTGAASACREAVPELTSAAALPTKFTTAGYADAALGPAADVAGSKGSHACALTTGTNSNKIVNQGGATNAAATPAFAGGLFEWTTNQLQNTDLQTLSTTEASYPTLYQVHQAYLTVKEDVKACTTPTPATLKADPKMQELYKEHVMDQAAHKHAPVNEIESKIEAAYKQGDELAKKYDKDFAETNVYNPNGAEPKAVKLADLHTLQELVTVLLHHRHDNQKKLKDKISELQKTINKSTDKTPEQICNAIGDKNETGCTATPKCHFFSSNGEGKKCTLTKEAAAQAAKEEANKEGKTDTKCHKHTKMKEFRLRIVNGRVELSVILYFSKIKNFL</sequence>
<dbReference type="Gene3D" id="1.10.470.10">
    <property type="entry name" value="Variant Surface Glycoprotein, subunit A, domain 2"/>
    <property type="match status" value="1"/>
</dbReference>
<keyword evidence="6" id="KW-0325">Glycoprotein</keyword>
<evidence type="ECO:0000256" key="4">
    <source>
        <dbReference type="ARBA" id="ARBA00022622"/>
    </source>
</evidence>
<evidence type="ECO:0000313" key="9">
    <source>
        <dbReference type="EMBL" id="APD75139.1"/>
    </source>
</evidence>
<dbReference type="VEuPathDB" id="TriTrypDB:Tb09.v4.0136"/>
<protein>
    <submittedName>
        <fullName evidence="9">Variant surface glycoprotein 1125.4955</fullName>
    </submittedName>
</protein>
<dbReference type="Pfam" id="PF00913">
    <property type="entry name" value="Trypan_glycop"/>
    <property type="match status" value="1"/>
</dbReference>
<keyword evidence="7" id="KW-0449">Lipoprotein</keyword>
<organism evidence="9">
    <name type="scientific">Trypanosoma brucei</name>
    <dbReference type="NCBI Taxonomy" id="5691"/>
    <lineage>
        <taxon>Eukaryota</taxon>
        <taxon>Discoba</taxon>
        <taxon>Euglenozoa</taxon>
        <taxon>Kinetoplastea</taxon>
        <taxon>Metakinetoplastina</taxon>
        <taxon>Trypanosomatida</taxon>
        <taxon>Trypanosomatidae</taxon>
        <taxon>Trypanosoma</taxon>
    </lineage>
</organism>
<dbReference type="VEuPathDB" id="TriTrypDB:Tb1125.11.17670"/>
<evidence type="ECO:0000256" key="7">
    <source>
        <dbReference type="ARBA" id="ARBA00023288"/>
    </source>
</evidence>
<evidence type="ECO:0000256" key="6">
    <source>
        <dbReference type="ARBA" id="ARBA00023180"/>
    </source>
</evidence>
<dbReference type="SUPFAM" id="SSF118251">
    <property type="entry name" value="Variant surface glycoprotein MITAT 1.2, VSG 221, C-terminal domain"/>
    <property type="match status" value="1"/>
</dbReference>
<dbReference type="SUPFAM" id="SSF58087">
    <property type="entry name" value="Variant surface glycoprotein (N-terminal domain)"/>
    <property type="match status" value="1"/>
</dbReference>
<evidence type="ECO:0000259" key="8">
    <source>
        <dbReference type="Pfam" id="PF00913"/>
    </source>
</evidence>
<dbReference type="InterPro" id="IPR027446">
    <property type="entry name" value="VSG_C_dom_sf"/>
</dbReference>
<evidence type="ECO:0000256" key="2">
    <source>
        <dbReference type="ARBA" id="ARBA00004609"/>
    </source>
</evidence>
<keyword evidence="4" id="KW-0336">GPI-anchor</keyword>
<evidence type="ECO:0000256" key="1">
    <source>
        <dbReference type="ARBA" id="ARBA00002523"/>
    </source>
</evidence>
<feature type="domain" description="Trypanosome variant surface glycoprotein A-type N-terminal" evidence="8">
    <location>
        <begin position="4"/>
        <end position="303"/>
    </location>
</feature>
<comment type="function">
    <text evidence="1">VSG forms a coat on the surface of the parasite. The trypanosome evades the immune response of the host by expressing a series of antigenically distinct VSGs from an estimated 1000 VSG genes.</text>
</comment>
<dbReference type="InterPro" id="IPR001812">
    <property type="entry name" value="Trypano_VSG_A_N_dom"/>
</dbReference>
<proteinExistence type="predicted"/>
<dbReference type="VEuPathDB" id="TriTrypDB:Tb427_000249300"/>
<keyword evidence="5" id="KW-0472">Membrane</keyword>
<comment type="subcellular location">
    <subcellularLocation>
        <location evidence="2">Cell membrane</location>
        <topology evidence="2">Lipid-anchor</topology>
        <topology evidence="2">GPI-anchor</topology>
    </subcellularLocation>
</comment>
<dbReference type="GO" id="GO:0098552">
    <property type="term" value="C:side of membrane"/>
    <property type="evidence" value="ECO:0007669"/>
    <property type="project" value="UniProtKB-KW"/>
</dbReference>
<dbReference type="Gene3D" id="3.90.150.10">
    <property type="entry name" value="Variant Surface Glycoprotein, subunit A domain 1"/>
    <property type="match status" value="1"/>
</dbReference>
<dbReference type="EMBL" id="KX701183">
    <property type="protein sequence ID" value="APD75139.1"/>
    <property type="molecule type" value="Genomic_DNA"/>
</dbReference>
<evidence type="ECO:0000256" key="5">
    <source>
        <dbReference type="ARBA" id="ARBA00023136"/>
    </source>
</evidence>
<reference evidence="9" key="1">
    <citation type="submission" date="2016-08" db="EMBL/GenBank/DDBJ databases">
        <title>VSG repertoire of Trypanosoma brucei EATRO 1125.</title>
        <authorList>
            <person name="Cross G.A."/>
        </authorList>
    </citation>
    <scope>NUCLEOTIDE SEQUENCE</scope>
    <source>
        <strain evidence="9">EATRO 1125</strain>
    </source>
</reference>
<dbReference type="GO" id="GO:0005886">
    <property type="term" value="C:plasma membrane"/>
    <property type="evidence" value="ECO:0007669"/>
    <property type="project" value="UniProtKB-SubCell"/>
</dbReference>
<name>A0A1J0RBA9_9TRYP</name>
<evidence type="ECO:0000256" key="3">
    <source>
        <dbReference type="ARBA" id="ARBA00022475"/>
    </source>
</evidence>